<dbReference type="AlphaFoldDB" id="A0A0L0DMZ1"/>
<feature type="domain" description="HP" evidence="6">
    <location>
        <begin position="887"/>
        <end position="950"/>
    </location>
</feature>
<feature type="region of interest" description="Disordered" evidence="4">
    <location>
        <begin position="29"/>
        <end position="63"/>
    </location>
</feature>
<dbReference type="GO" id="GO:0003779">
    <property type="term" value="F:actin binding"/>
    <property type="evidence" value="ECO:0007669"/>
    <property type="project" value="InterPro"/>
</dbReference>
<dbReference type="GeneID" id="25567309"/>
<dbReference type="GO" id="GO:0007010">
    <property type="term" value="P:cytoskeleton organization"/>
    <property type="evidence" value="ECO:0007669"/>
    <property type="project" value="InterPro"/>
</dbReference>
<dbReference type="Pfam" id="PF02209">
    <property type="entry name" value="VHP"/>
    <property type="match status" value="1"/>
</dbReference>
<feature type="region of interest" description="Disordered" evidence="4">
    <location>
        <begin position="599"/>
        <end position="635"/>
    </location>
</feature>
<evidence type="ECO:0000313" key="7">
    <source>
        <dbReference type="EMBL" id="KNC52783.1"/>
    </source>
</evidence>
<dbReference type="InterPro" id="IPR036028">
    <property type="entry name" value="SH3-like_dom_sf"/>
</dbReference>
<dbReference type="eggNOG" id="KOG1029">
    <property type="taxonomic scope" value="Eukaryota"/>
</dbReference>
<feature type="region of interest" description="Disordered" evidence="4">
    <location>
        <begin position="787"/>
        <end position="906"/>
    </location>
</feature>
<organism evidence="7 8">
    <name type="scientific">Thecamonas trahens ATCC 50062</name>
    <dbReference type="NCBI Taxonomy" id="461836"/>
    <lineage>
        <taxon>Eukaryota</taxon>
        <taxon>Apusozoa</taxon>
        <taxon>Apusomonadida</taxon>
        <taxon>Apusomonadidae</taxon>
        <taxon>Thecamonas</taxon>
    </lineage>
</organism>
<feature type="compositionally biased region" description="Pro residues" evidence="4">
    <location>
        <begin position="621"/>
        <end position="633"/>
    </location>
</feature>
<feature type="compositionally biased region" description="Low complexity" evidence="4">
    <location>
        <begin position="846"/>
        <end position="856"/>
    </location>
</feature>
<accession>A0A0L0DMZ1</accession>
<dbReference type="PROSITE" id="PS51089">
    <property type="entry name" value="HP"/>
    <property type="match status" value="1"/>
</dbReference>
<reference evidence="7 8" key="1">
    <citation type="submission" date="2010-05" db="EMBL/GenBank/DDBJ databases">
        <title>The Genome Sequence of Thecamonas trahens ATCC 50062.</title>
        <authorList>
            <consortium name="The Broad Institute Genome Sequencing Platform"/>
            <person name="Russ C."/>
            <person name="Cuomo C."/>
            <person name="Shea T."/>
            <person name="Young S.K."/>
            <person name="Zeng Q."/>
            <person name="Koehrsen M."/>
            <person name="Haas B."/>
            <person name="Borodovsky M."/>
            <person name="Guigo R."/>
            <person name="Alvarado L."/>
            <person name="Berlin A."/>
            <person name="Bochicchio J."/>
            <person name="Borenstein D."/>
            <person name="Chapman S."/>
            <person name="Chen Z."/>
            <person name="Freedman E."/>
            <person name="Gellesch M."/>
            <person name="Goldberg J."/>
            <person name="Griggs A."/>
            <person name="Gujja S."/>
            <person name="Heilman E."/>
            <person name="Heiman D."/>
            <person name="Hepburn T."/>
            <person name="Howarth C."/>
            <person name="Jen D."/>
            <person name="Larson L."/>
            <person name="Mehta T."/>
            <person name="Park D."/>
            <person name="Pearson M."/>
            <person name="Roberts A."/>
            <person name="Saif S."/>
            <person name="Shenoy N."/>
            <person name="Sisk P."/>
            <person name="Stolte C."/>
            <person name="Sykes S."/>
            <person name="Thomson T."/>
            <person name="Walk T."/>
            <person name="White J."/>
            <person name="Yandava C."/>
            <person name="Burger G."/>
            <person name="Gray M.W."/>
            <person name="Holland P.W.H."/>
            <person name="King N."/>
            <person name="Lang F.B.F."/>
            <person name="Roger A.J."/>
            <person name="Ruiz-Trillo I."/>
            <person name="Lander E."/>
            <person name="Nusbaum C."/>
        </authorList>
    </citation>
    <scope>NUCLEOTIDE SEQUENCE [LARGE SCALE GENOMIC DNA]</scope>
    <source>
        <strain evidence="7 8">ATCC 50062</strain>
    </source>
</reference>
<evidence type="ECO:0000256" key="4">
    <source>
        <dbReference type="SAM" id="MobiDB-lite"/>
    </source>
</evidence>
<proteinExistence type="predicted"/>
<dbReference type="SUPFAM" id="SSF47050">
    <property type="entry name" value="VHP, Villin headpiece domain"/>
    <property type="match status" value="1"/>
</dbReference>
<sequence length="950" mass="100185">MADEWWKDGGAQDAMDDLFADTAAPFADATATDAKAPTTTATTATSTTSTTPSTPSTPTPSTAFVKNTQVHALYTYTAKADDELSVQKGDLLVVLDTPSPGWLAIRSLLTGESGLLPDNYVAATTAHSRSKVKVPETAKAPHTAKAKADATEARTRSIPPRKKRTISFDPAVVPASSVAAPDRDGGAGSDGQGDGELVDDDLVSTSPLGDLDLEAFVNTIANALNKPVEKAAKWLATLRSNDYDEVQDLVYALQRGYSPSDLGISRLVVDAMREWFADNLGEIFAAAPGADSMGSASARAATVAAFRRPPTARVDSEVAAKERLGFPCRLCDCSAYFGSKVVALCLRCKHDPDAHAAPPSAAGLNLDDKPPALFPGAAPDRDAYHFDLLGDDYDRPSKANLMTLLPDAQPDTTSPWGEELDSDEDFDEFDKLFGNAQLRPGALAVKANEPALAAKSAPTALAGLPEAMRKPALATRMGVVVWLATEFRTPEERLMAYWRAQGHTVHAQRKAHAAMAIVRASGLSSVAVIIARQTRDEGLALLRDIRSDRNYDDVRIVVHMRGLGDNPEALAKYTAAGVNALADSYDDVDAQIQVFGSGGSALDTPARGPAPKPATDDAPADAPPADPDAPPRPTTASTVLVVGHAAGPEWRSMLHDWTPAAIVGAPTLSHSRVRLTLQTCSDVCLVLSHPDVDEALDMAHKVVRYTSKANSLSRFFLIALTAHSHRGHVDAFVAANCALVNSLPALSACVSAFLTPCAWRDCPQPRMALNGVLYDYCSREHYDAAQDAASSSDSDNETAASKPSGVSDKPTGARGWSAPSASRWAAKGSKWGRPPPSKGGLTDSPAATAAAGGSAKAKGKGKGKAKAKGKGKSKAKSKTKGKTKGNAPPGGFLTLEQLKNGPLPDGMDHTAKEVYLSDEDFEAALGCSREEFAAMPAWRRELAKRKIGLF</sequence>
<dbReference type="SMART" id="SM00326">
    <property type="entry name" value="SH3"/>
    <property type="match status" value="1"/>
</dbReference>
<feature type="region of interest" description="Disordered" evidence="4">
    <location>
        <begin position="131"/>
        <end position="201"/>
    </location>
</feature>
<dbReference type="InterPro" id="IPR036886">
    <property type="entry name" value="Villin_headpiece_dom_sf"/>
</dbReference>
<evidence type="ECO:0008006" key="9">
    <source>
        <dbReference type="Google" id="ProtNLM"/>
    </source>
</evidence>
<keyword evidence="8" id="KW-1185">Reference proteome</keyword>
<evidence type="ECO:0000259" key="5">
    <source>
        <dbReference type="PROSITE" id="PS50002"/>
    </source>
</evidence>
<dbReference type="SUPFAM" id="SSF50044">
    <property type="entry name" value="SH3-domain"/>
    <property type="match status" value="1"/>
</dbReference>
<dbReference type="SMART" id="SM00153">
    <property type="entry name" value="VHP"/>
    <property type="match status" value="1"/>
</dbReference>
<dbReference type="PANTHER" id="PTHR46218">
    <property type="entry name" value="LASP"/>
    <property type="match status" value="1"/>
</dbReference>
<evidence type="ECO:0000313" key="8">
    <source>
        <dbReference type="Proteomes" id="UP000054408"/>
    </source>
</evidence>
<dbReference type="eggNOG" id="KOG0445">
    <property type="taxonomic scope" value="Eukaryota"/>
</dbReference>
<dbReference type="InterPro" id="IPR001452">
    <property type="entry name" value="SH3_domain"/>
</dbReference>
<dbReference type="InterPro" id="IPR003128">
    <property type="entry name" value="Villin_headpiece"/>
</dbReference>
<evidence type="ECO:0000259" key="6">
    <source>
        <dbReference type="PROSITE" id="PS51089"/>
    </source>
</evidence>
<dbReference type="PANTHER" id="PTHR46218:SF4">
    <property type="entry name" value="LIM AND SH3 DOMAIN PROTEIN LASP"/>
    <property type="match status" value="1"/>
</dbReference>
<dbReference type="InterPro" id="IPR051759">
    <property type="entry name" value="LIM-SH3_domain_protein"/>
</dbReference>
<gene>
    <name evidence="7" type="ORF">AMSG_08672</name>
</gene>
<feature type="compositionally biased region" description="Basic and acidic residues" evidence="4">
    <location>
        <begin position="146"/>
        <end position="155"/>
    </location>
</feature>
<dbReference type="EMBL" id="GL349475">
    <property type="protein sequence ID" value="KNC52783.1"/>
    <property type="molecule type" value="Genomic_DNA"/>
</dbReference>
<keyword evidence="1 3" id="KW-0728">SH3 domain</keyword>
<dbReference type="Gene3D" id="1.10.950.10">
    <property type="entry name" value="Villin headpiece domain"/>
    <property type="match status" value="1"/>
</dbReference>
<name>A0A0L0DMZ1_THETB</name>
<evidence type="ECO:0000256" key="1">
    <source>
        <dbReference type="ARBA" id="ARBA00022443"/>
    </source>
</evidence>
<dbReference type="RefSeq" id="XP_013755093.1">
    <property type="nucleotide sequence ID" value="XM_013899639.1"/>
</dbReference>
<dbReference type="Pfam" id="PF14604">
    <property type="entry name" value="SH3_9"/>
    <property type="match status" value="1"/>
</dbReference>
<protein>
    <recommendedName>
        <fullName evidence="9">SH3 domain-containing protein</fullName>
    </recommendedName>
</protein>
<dbReference type="PROSITE" id="PS50002">
    <property type="entry name" value="SH3"/>
    <property type="match status" value="1"/>
</dbReference>
<feature type="compositionally biased region" description="Basic residues" evidence="4">
    <location>
        <begin position="857"/>
        <end position="883"/>
    </location>
</feature>
<evidence type="ECO:0000256" key="3">
    <source>
        <dbReference type="PROSITE-ProRule" id="PRU00192"/>
    </source>
</evidence>
<feature type="compositionally biased region" description="Low complexity" evidence="4">
    <location>
        <begin position="170"/>
        <end position="180"/>
    </location>
</feature>
<dbReference type="Gene3D" id="2.30.30.40">
    <property type="entry name" value="SH3 Domains"/>
    <property type="match status" value="1"/>
</dbReference>
<dbReference type="Proteomes" id="UP000054408">
    <property type="component" value="Unassembled WGS sequence"/>
</dbReference>
<keyword evidence="2" id="KW-0677">Repeat</keyword>
<evidence type="ECO:0000256" key="2">
    <source>
        <dbReference type="ARBA" id="ARBA00022737"/>
    </source>
</evidence>
<dbReference type="PRINTS" id="PR00452">
    <property type="entry name" value="SH3DOMAIN"/>
</dbReference>
<dbReference type="OrthoDB" id="28894at2759"/>
<feature type="domain" description="SH3" evidence="5">
    <location>
        <begin position="65"/>
        <end position="126"/>
    </location>
</feature>